<comment type="caution">
    <text evidence="1">The sequence shown here is derived from an EMBL/GenBank/DDBJ whole genome shotgun (WGS) entry which is preliminary data.</text>
</comment>
<organism evidence="1 2">
    <name type="scientific">Mycolicibacterium insubricum</name>
    <dbReference type="NCBI Taxonomy" id="444597"/>
    <lineage>
        <taxon>Bacteria</taxon>
        <taxon>Bacillati</taxon>
        <taxon>Actinomycetota</taxon>
        <taxon>Actinomycetes</taxon>
        <taxon>Mycobacteriales</taxon>
        <taxon>Mycobacteriaceae</taxon>
        <taxon>Mycolicibacterium</taxon>
    </lineage>
</organism>
<dbReference type="OrthoDB" id="4622925at2"/>
<dbReference type="EMBL" id="MVHS01000021">
    <property type="protein sequence ID" value="ORA70530.1"/>
    <property type="molecule type" value="Genomic_DNA"/>
</dbReference>
<reference evidence="1 2" key="1">
    <citation type="submission" date="2016-12" db="EMBL/GenBank/DDBJ databases">
        <title>The new phylogeny of genus Mycobacterium.</title>
        <authorList>
            <person name="Tortoli E."/>
            <person name="Trovato A."/>
            <person name="Cirillo D.M."/>
        </authorList>
    </citation>
    <scope>NUCLEOTIDE SEQUENCE [LARGE SCALE GENOMIC DNA]</scope>
    <source>
        <strain evidence="1 2">DSM 45130</strain>
    </source>
</reference>
<sequence>MPIYLLGARTPRVEIPNEPLAISIAGQVGGAALYIAAEPGQHIVRVNAQLVVLPTVSGPITVGVEPAGIPAFPHGTVVHLGIGPESTSDLDPVQVTFEPVDVSGAGAMELAGLSPAGSVIEVEARAVADTPLGPLANMARTAARRGSGTRQRSRGGSLRIAVDASASMLPAFADGSVAAAVDVIIGVADVAGINQVDAVLVGSAPVGITAPLAELAQAVGRAQVRFSAGARWSAIPDGPRTVAITDGRDFAAGGRFPALRIGDDPRLAAAGPVLVPAPQGVPIDRFLTENTGELEKVAAALLRVLT</sequence>
<dbReference type="STRING" id="444597.BST26_10735"/>
<evidence type="ECO:0000313" key="2">
    <source>
        <dbReference type="Proteomes" id="UP000192801"/>
    </source>
</evidence>
<protein>
    <submittedName>
        <fullName evidence="1">Uncharacterized protein</fullName>
    </submittedName>
</protein>
<evidence type="ECO:0000313" key="1">
    <source>
        <dbReference type="EMBL" id="ORA70530.1"/>
    </source>
</evidence>
<accession>A0A1X0DFC8</accession>
<dbReference type="AlphaFoldDB" id="A0A1X0DFC8"/>
<dbReference type="RefSeq" id="WP_083030925.1">
    <property type="nucleotide sequence ID" value="NZ_AP022618.1"/>
</dbReference>
<keyword evidence="2" id="KW-1185">Reference proteome</keyword>
<dbReference type="Proteomes" id="UP000192801">
    <property type="component" value="Unassembled WGS sequence"/>
</dbReference>
<gene>
    <name evidence="1" type="ORF">BST26_10735</name>
</gene>
<proteinExistence type="predicted"/>
<name>A0A1X0DFC8_9MYCO</name>